<keyword evidence="2" id="KW-1185">Reference proteome</keyword>
<comment type="caution">
    <text evidence="1">The sequence shown here is derived from an EMBL/GenBank/DDBJ whole genome shotgun (WGS) entry which is preliminary data.</text>
</comment>
<proteinExistence type="predicted"/>
<evidence type="ECO:0000313" key="2">
    <source>
        <dbReference type="Proteomes" id="UP000326396"/>
    </source>
</evidence>
<organism evidence="1 2">
    <name type="scientific">Mikania micrantha</name>
    <name type="common">bitter vine</name>
    <dbReference type="NCBI Taxonomy" id="192012"/>
    <lineage>
        <taxon>Eukaryota</taxon>
        <taxon>Viridiplantae</taxon>
        <taxon>Streptophyta</taxon>
        <taxon>Embryophyta</taxon>
        <taxon>Tracheophyta</taxon>
        <taxon>Spermatophyta</taxon>
        <taxon>Magnoliopsida</taxon>
        <taxon>eudicotyledons</taxon>
        <taxon>Gunneridae</taxon>
        <taxon>Pentapetalae</taxon>
        <taxon>asterids</taxon>
        <taxon>campanulids</taxon>
        <taxon>Asterales</taxon>
        <taxon>Asteraceae</taxon>
        <taxon>Asteroideae</taxon>
        <taxon>Heliantheae alliance</taxon>
        <taxon>Eupatorieae</taxon>
        <taxon>Mikania</taxon>
    </lineage>
</organism>
<sequence>MFTGSDNERAIDVLPLINTQALRMEMNPPFNSIPDRIRARLVMKSTQKQVALAEMITIVFQICVWRMELKIPANVGVGFWYSLNNRITNAFVTSRKENEKGRTRIEELMVWESLRLRIEKNSDSRENPAALKSDRRREWKERKSGRREEVMRIEAENGRAKVAAKRSPARLVPEKMMARLVLIWRVFGGLDECMGHQLKPN</sequence>
<gene>
    <name evidence="1" type="ORF">E3N88_43438</name>
</gene>
<evidence type="ECO:0000313" key="1">
    <source>
        <dbReference type="EMBL" id="KAD0994774.1"/>
    </source>
</evidence>
<dbReference type="Proteomes" id="UP000326396">
    <property type="component" value="Unassembled WGS sequence"/>
</dbReference>
<name>A0A5N6LH55_9ASTR</name>
<dbReference type="OrthoDB" id="1805912at2759"/>
<accession>A0A5N6LH55</accession>
<reference evidence="1 2" key="1">
    <citation type="submission" date="2019-05" db="EMBL/GenBank/DDBJ databases">
        <title>Mikania micrantha, genome provides insights into the molecular mechanism of rapid growth.</title>
        <authorList>
            <person name="Liu B."/>
        </authorList>
    </citation>
    <scope>NUCLEOTIDE SEQUENCE [LARGE SCALE GENOMIC DNA]</scope>
    <source>
        <strain evidence="1">NLD-2019</strain>
        <tissue evidence="1">Leaf</tissue>
    </source>
</reference>
<dbReference type="AlphaFoldDB" id="A0A5N6LH55"/>
<protein>
    <submittedName>
        <fullName evidence="1">Uncharacterized protein</fullName>
    </submittedName>
</protein>
<dbReference type="EMBL" id="SZYD01001179">
    <property type="protein sequence ID" value="KAD0994774.1"/>
    <property type="molecule type" value="Genomic_DNA"/>
</dbReference>